<dbReference type="OrthoDB" id="597143at2"/>
<evidence type="ECO:0000256" key="1">
    <source>
        <dbReference type="SAM" id="MobiDB-lite"/>
    </source>
</evidence>
<feature type="region of interest" description="Disordered" evidence="1">
    <location>
        <begin position="202"/>
        <end position="259"/>
    </location>
</feature>
<name>A0A101J563_CHLLI</name>
<gene>
    <name evidence="2" type="ORF">ASB62_08865</name>
</gene>
<reference evidence="2 3" key="1">
    <citation type="submission" date="2015-10" db="EMBL/GenBank/DDBJ databases">
        <title>Draft Genome Sequence of Chlorobium limicola strain Frasassi Growing under Artificial Lighting in the Frasassi Cave System.</title>
        <authorList>
            <person name="Mansor M."/>
            <person name="Macalady J."/>
        </authorList>
    </citation>
    <scope>NUCLEOTIDE SEQUENCE [LARGE SCALE GENOMIC DNA]</scope>
    <source>
        <strain evidence="2 3">Frasassi</strain>
    </source>
</reference>
<sequence length="259" mass="28900">MDLTDFIPFKTEFAKAYHGLTGNATHTSESPVFNELKVRRYDLSAEEVSEFIIDKIERWVGWNFKNEKTAVGGMRVVRAEVFSFALLGMKIDVTFGLHEEKDVNGRFITTVNAKALTNIESKGDLGESRRVIRMMLGALDFEFRRNIINEEDYHYRSIDPKGSTAAFQQIFDEAKLQNQKKPDGSPKTKTIEFKKRAAVQAIPLKMGSKGSSAASDEAQEKNPEQNNNGSPVPVPDAGSTDAEAKASKPKFTIITKKTT</sequence>
<dbReference type="RefSeq" id="WP_059139535.1">
    <property type="nucleotide sequence ID" value="NZ_LMBR01000226.1"/>
</dbReference>
<keyword evidence="3" id="KW-1185">Reference proteome</keyword>
<evidence type="ECO:0000313" key="2">
    <source>
        <dbReference type="EMBL" id="KUL20459.1"/>
    </source>
</evidence>
<dbReference type="AlphaFoldDB" id="A0A101J563"/>
<comment type="caution">
    <text evidence="2">The sequence shown here is derived from an EMBL/GenBank/DDBJ whole genome shotgun (WGS) entry which is preliminary data.</text>
</comment>
<feature type="compositionally biased region" description="Low complexity" evidence="1">
    <location>
        <begin position="249"/>
        <end position="259"/>
    </location>
</feature>
<proteinExistence type="predicted"/>
<organism evidence="2 3">
    <name type="scientific">Chlorobium limicola</name>
    <dbReference type="NCBI Taxonomy" id="1092"/>
    <lineage>
        <taxon>Bacteria</taxon>
        <taxon>Pseudomonadati</taxon>
        <taxon>Chlorobiota</taxon>
        <taxon>Chlorobiia</taxon>
        <taxon>Chlorobiales</taxon>
        <taxon>Chlorobiaceae</taxon>
        <taxon>Chlorobium/Pelodictyon group</taxon>
        <taxon>Chlorobium</taxon>
    </lineage>
</organism>
<protein>
    <submittedName>
        <fullName evidence="2">Uncharacterized protein</fullName>
    </submittedName>
</protein>
<evidence type="ECO:0000313" key="3">
    <source>
        <dbReference type="Proteomes" id="UP000053937"/>
    </source>
</evidence>
<dbReference type="Proteomes" id="UP000053937">
    <property type="component" value="Unassembled WGS sequence"/>
</dbReference>
<dbReference type="EMBL" id="LMBR01000226">
    <property type="protein sequence ID" value="KUL20459.1"/>
    <property type="molecule type" value="Genomic_DNA"/>
</dbReference>
<accession>A0A101J563</accession>